<dbReference type="GO" id="GO:0050661">
    <property type="term" value="F:NADP binding"/>
    <property type="evidence" value="ECO:0007669"/>
    <property type="project" value="InterPro"/>
</dbReference>
<dbReference type="GO" id="GO:0009088">
    <property type="term" value="P:threonine biosynthetic process"/>
    <property type="evidence" value="ECO:0007669"/>
    <property type="project" value="UniProtKB-UniPathway"/>
</dbReference>
<dbReference type="AlphaFoldDB" id="A0A7W2AIV9"/>
<keyword evidence="17" id="KW-1185">Reference proteome</keyword>
<accession>A0A7W2AIV9</accession>
<evidence type="ECO:0000256" key="8">
    <source>
        <dbReference type="ARBA" id="ARBA00023002"/>
    </source>
</evidence>
<keyword evidence="6 12" id="KW-0028">Amino-acid biosynthesis</keyword>
<sequence>MEQVQVALLGLGTVGSGVFKMIQQNQDVIARRTGRFFNIRSILVKNLEKKREIQEIHHLLTDDYNQILRQQIHVVIEAIGGVEPARTYLIEAIKKGCHVVTANKELIAKHGRELEELAEQHGVRLLYEASVGGGIPVIGTLEHFLKANHVYRICGILNGTTNYILSQLSEQKREYTEILKEAQEKGYAEADPSSDVEGRDAAYKLSILIRLAFDADVPVEQIRCRGITDVTSGELELADRLGYTVKLLAQAEQFGESGPIACSVCPTLIPKSHLLSKVNDVYNAVYLEGDRIQDLTLIGQGAGENPTASAMVEDLCNIERWQSFRRVKKAEPWIVEGAAEAGTQLIYLRSGDAVTESDWEEQVKRWSGRGMEFHGWAFRQKERETEIGCIVSGWNEETEADLITKTGRNAQIVTKRPVFLGGSVKSKEEKMARLTVG</sequence>
<evidence type="ECO:0000256" key="9">
    <source>
        <dbReference type="ARBA" id="ARBA00023053"/>
    </source>
</evidence>
<dbReference type="PROSITE" id="PS01042">
    <property type="entry name" value="HOMOSER_DHGENASE"/>
    <property type="match status" value="1"/>
</dbReference>
<dbReference type="InterPro" id="IPR036291">
    <property type="entry name" value="NAD(P)-bd_dom_sf"/>
</dbReference>
<dbReference type="SUPFAM" id="SSF51735">
    <property type="entry name" value="NAD(P)-binding Rossmann-fold domains"/>
    <property type="match status" value="1"/>
</dbReference>
<dbReference type="FunFam" id="3.30.360.10:FF:000005">
    <property type="entry name" value="Homoserine dehydrogenase"/>
    <property type="match status" value="1"/>
</dbReference>
<dbReference type="Pfam" id="PF03447">
    <property type="entry name" value="NAD_binding_3"/>
    <property type="match status" value="1"/>
</dbReference>
<evidence type="ECO:0000313" key="16">
    <source>
        <dbReference type="EMBL" id="MBA4544156.1"/>
    </source>
</evidence>
<dbReference type="Gene3D" id="3.40.50.720">
    <property type="entry name" value="NAD(P)-binding Rossmann-like Domain"/>
    <property type="match status" value="1"/>
</dbReference>
<dbReference type="InterPro" id="IPR005106">
    <property type="entry name" value="Asp/hSer_DH_NAD-bd"/>
</dbReference>
<evidence type="ECO:0000259" key="15">
    <source>
        <dbReference type="Pfam" id="PF03447"/>
    </source>
</evidence>
<keyword evidence="12" id="KW-0521">NADP</keyword>
<evidence type="ECO:0000256" key="3">
    <source>
        <dbReference type="ARBA" id="ARBA00006753"/>
    </source>
</evidence>
<dbReference type="PANTHER" id="PTHR43331:SF1">
    <property type="entry name" value="HOMOSERINE DEHYDROGENASE"/>
    <property type="match status" value="1"/>
</dbReference>
<feature type="domain" description="Homoserine dehydrogenase catalytic" evidence="14">
    <location>
        <begin position="136"/>
        <end position="315"/>
    </location>
</feature>
<dbReference type="UniPathway" id="UPA00051">
    <property type="reaction ID" value="UER00465"/>
</dbReference>
<dbReference type="GO" id="GO:0009086">
    <property type="term" value="P:methionine biosynthetic process"/>
    <property type="evidence" value="ECO:0007669"/>
    <property type="project" value="UniProtKB-KW"/>
</dbReference>
<evidence type="ECO:0000256" key="6">
    <source>
        <dbReference type="ARBA" id="ARBA00022605"/>
    </source>
</evidence>
<evidence type="ECO:0000313" key="17">
    <source>
        <dbReference type="Proteomes" id="UP000530514"/>
    </source>
</evidence>
<dbReference type="EC" id="1.1.1.3" evidence="4 12"/>
<dbReference type="Proteomes" id="UP000530514">
    <property type="component" value="Unassembled WGS sequence"/>
</dbReference>
<feature type="domain" description="Aspartate/homoserine dehydrogenase NAD-binding" evidence="15">
    <location>
        <begin position="10"/>
        <end position="128"/>
    </location>
</feature>
<evidence type="ECO:0000256" key="10">
    <source>
        <dbReference type="ARBA" id="ARBA00023167"/>
    </source>
</evidence>
<name>A0A7W2AIV9_9BACL</name>
<dbReference type="RefSeq" id="WP_160173938.1">
    <property type="nucleotide sequence ID" value="NZ_JACEIP010000030.1"/>
</dbReference>
<evidence type="ECO:0000256" key="7">
    <source>
        <dbReference type="ARBA" id="ARBA00022697"/>
    </source>
</evidence>
<keyword evidence="9" id="KW-0915">Sodium</keyword>
<comment type="caution">
    <text evidence="16">The sequence shown here is derived from an EMBL/GenBank/DDBJ whole genome shotgun (WGS) entry which is preliminary data.</text>
</comment>
<dbReference type="OrthoDB" id="9808167at2"/>
<comment type="pathway">
    <text evidence="1 12">Amino-acid biosynthesis; L-threonine biosynthesis; L-threonine from L-aspartate: step 3/5.</text>
</comment>
<dbReference type="InterPro" id="IPR019811">
    <property type="entry name" value="HDH_CS"/>
</dbReference>
<evidence type="ECO:0000256" key="12">
    <source>
        <dbReference type="RuleBase" id="RU000579"/>
    </source>
</evidence>
<evidence type="ECO:0000256" key="4">
    <source>
        <dbReference type="ARBA" id="ARBA00013213"/>
    </source>
</evidence>
<evidence type="ECO:0000259" key="14">
    <source>
        <dbReference type="Pfam" id="PF00742"/>
    </source>
</evidence>
<comment type="similarity">
    <text evidence="3 13">Belongs to the homoserine dehydrogenase family.</text>
</comment>
<dbReference type="EMBL" id="JACEIP010000030">
    <property type="protein sequence ID" value="MBA4544156.1"/>
    <property type="molecule type" value="Genomic_DNA"/>
</dbReference>
<dbReference type="Gene3D" id="3.30.360.10">
    <property type="entry name" value="Dihydrodipicolinate Reductase, domain 2"/>
    <property type="match status" value="1"/>
</dbReference>
<keyword evidence="7 12" id="KW-0791">Threonine biosynthesis</keyword>
<keyword evidence="10 12" id="KW-0486">Methionine biosynthesis</keyword>
<reference evidence="16 17" key="1">
    <citation type="submission" date="2020-07" db="EMBL/GenBank/DDBJ databases">
        <authorList>
            <person name="Feng H."/>
        </authorList>
    </citation>
    <scope>NUCLEOTIDE SEQUENCE [LARGE SCALE GENOMIC DNA]</scope>
    <source>
        <strain evidence="17">s-11</strain>
    </source>
</reference>
<comment type="catalytic activity">
    <reaction evidence="11">
        <text>L-homoserine + NADP(+) = L-aspartate 4-semialdehyde + NADPH + H(+)</text>
        <dbReference type="Rhea" id="RHEA:15761"/>
        <dbReference type="ChEBI" id="CHEBI:15378"/>
        <dbReference type="ChEBI" id="CHEBI:57476"/>
        <dbReference type="ChEBI" id="CHEBI:57783"/>
        <dbReference type="ChEBI" id="CHEBI:58349"/>
        <dbReference type="ChEBI" id="CHEBI:537519"/>
        <dbReference type="EC" id="1.1.1.3"/>
    </reaction>
    <physiologicalReaction direction="right-to-left" evidence="11">
        <dbReference type="Rhea" id="RHEA:15763"/>
    </physiologicalReaction>
</comment>
<dbReference type="GO" id="GO:0004412">
    <property type="term" value="F:homoserine dehydrogenase activity"/>
    <property type="evidence" value="ECO:0007669"/>
    <property type="project" value="UniProtKB-EC"/>
</dbReference>
<evidence type="ECO:0000256" key="11">
    <source>
        <dbReference type="ARBA" id="ARBA00048841"/>
    </source>
</evidence>
<evidence type="ECO:0000256" key="13">
    <source>
        <dbReference type="RuleBase" id="RU004171"/>
    </source>
</evidence>
<evidence type="ECO:0000256" key="5">
    <source>
        <dbReference type="ARBA" id="ARBA00013376"/>
    </source>
</evidence>
<proteinExistence type="inferred from homology"/>
<dbReference type="SUPFAM" id="SSF55347">
    <property type="entry name" value="Glyceraldehyde-3-phosphate dehydrogenase-like, C-terminal domain"/>
    <property type="match status" value="1"/>
</dbReference>
<comment type="pathway">
    <text evidence="2 12">Amino-acid biosynthesis; L-methionine biosynthesis via de novo pathway; L-homoserine from L-aspartate: step 3/3.</text>
</comment>
<dbReference type="InterPro" id="IPR001342">
    <property type="entry name" value="HDH_cat"/>
</dbReference>
<keyword evidence="8 12" id="KW-0560">Oxidoreductase</keyword>
<evidence type="ECO:0000256" key="1">
    <source>
        <dbReference type="ARBA" id="ARBA00005056"/>
    </source>
</evidence>
<dbReference type="Pfam" id="PF00742">
    <property type="entry name" value="Homoserine_dh"/>
    <property type="match status" value="1"/>
</dbReference>
<organism evidence="16 17">
    <name type="scientific">Thermoactinomyces daqus</name>
    <dbReference type="NCBI Taxonomy" id="1329516"/>
    <lineage>
        <taxon>Bacteria</taxon>
        <taxon>Bacillati</taxon>
        <taxon>Bacillota</taxon>
        <taxon>Bacilli</taxon>
        <taxon>Bacillales</taxon>
        <taxon>Thermoactinomycetaceae</taxon>
        <taxon>Thermoactinomyces</taxon>
    </lineage>
</organism>
<evidence type="ECO:0000256" key="2">
    <source>
        <dbReference type="ARBA" id="ARBA00005062"/>
    </source>
</evidence>
<protein>
    <recommendedName>
        <fullName evidence="5 12">Homoserine dehydrogenase</fullName>
        <ecNumber evidence="4 12">1.1.1.3</ecNumber>
    </recommendedName>
</protein>
<gene>
    <name evidence="16" type="ORF">H1164_14890</name>
</gene>
<dbReference type="PANTHER" id="PTHR43331">
    <property type="entry name" value="HOMOSERINE DEHYDROGENASE"/>
    <property type="match status" value="1"/>
</dbReference>
<dbReference type="NCBIfam" id="NF004976">
    <property type="entry name" value="PRK06349.1"/>
    <property type="match status" value="1"/>
</dbReference>
<dbReference type="UniPathway" id="UPA00050">
    <property type="reaction ID" value="UER00063"/>
</dbReference>